<evidence type="ECO:0000256" key="2">
    <source>
        <dbReference type="SAM" id="Phobius"/>
    </source>
</evidence>
<gene>
    <name evidence="3" type="ordered locus">MCP_0277</name>
</gene>
<dbReference type="InParanoid" id="D1YV77"/>
<sequence length="128" mass="14064">MGMDSMEELGGYDDVDADQVFNGGQIAGNRGGMGEGRRKGKKSLSSRNNYRARSKRPMGRGFSFNFRGFEDTAKMMLAVSIGTLLICGVILYATFGMHLLPDFYGALLASIVVMALLFYTAMKLVRTR</sequence>
<accession>D1YV77</accession>
<dbReference type="KEGG" id="mpd:MCP_0277"/>
<feature type="compositionally biased region" description="Gly residues" evidence="1">
    <location>
        <begin position="25"/>
        <end position="34"/>
    </location>
</feature>
<keyword evidence="2" id="KW-0472">Membrane</keyword>
<dbReference type="Proteomes" id="UP000001882">
    <property type="component" value="Chromosome"/>
</dbReference>
<keyword evidence="2" id="KW-0812">Transmembrane</keyword>
<reference evidence="4" key="3">
    <citation type="journal article" date="2011" name="PLoS ONE">
        <title>Genome sequence of a mesophilic hydrogenotrophic methanogen Methanocella paludicola, the first cultivated representative of the order Methanocellales.</title>
        <authorList>
            <person name="Sakai S."/>
            <person name="Takaki Y."/>
            <person name="Shimamura S."/>
            <person name="Sekine M."/>
            <person name="Tajima T."/>
            <person name="Kosugi H."/>
            <person name="Ichikawa N."/>
            <person name="Tasumi E."/>
            <person name="Hiraki A.T."/>
            <person name="Shimizu A."/>
            <person name="Kato Y."/>
            <person name="Nishiko R."/>
            <person name="Mori K."/>
            <person name="Fujita N."/>
            <person name="Imachi H."/>
            <person name="Takai K."/>
        </authorList>
    </citation>
    <scope>NUCLEOTIDE SEQUENCE [LARGE SCALE GENOMIC DNA]</scope>
    <source>
        <strain evidence="4">DSM 17711 / JCM 13418 / NBRC 101707 / SANAE</strain>
    </source>
</reference>
<evidence type="ECO:0000256" key="1">
    <source>
        <dbReference type="SAM" id="MobiDB-lite"/>
    </source>
</evidence>
<dbReference type="RefSeq" id="WP_012899029.1">
    <property type="nucleotide sequence ID" value="NC_013665.1"/>
</dbReference>
<reference evidence="3 4" key="2">
    <citation type="journal article" date="2008" name="Int. J. Syst. Evol. Microbiol.">
        <title>Methanocella paludicola gen. nov., sp. nov., a methane-producing archaeon, the first isolate of the lineage 'Rice Cluster I', and proposal of the new archaeal order Methanocellales ord. nov.</title>
        <authorList>
            <person name="Sakai S."/>
            <person name="Imachi H."/>
            <person name="Hanada S."/>
            <person name="Ohashi A."/>
            <person name="Harada H."/>
            <person name="Kamagata Y."/>
        </authorList>
    </citation>
    <scope>NUCLEOTIDE SEQUENCE [LARGE SCALE GENOMIC DNA]</scope>
    <source>
        <strain evidence="4">DSM 17711 / JCM 13418 / NBRC 101707 / SANAE</strain>
    </source>
</reference>
<evidence type="ECO:0000313" key="3">
    <source>
        <dbReference type="EMBL" id="BAI60349.1"/>
    </source>
</evidence>
<dbReference type="GeneID" id="8680409"/>
<feature type="compositionally biased region" description="Basic residues" evidence="1">
    <location>
        <begin position="38"/>
        <end position="56"/>
    </location>
</feature>
<organism evidence="3 4">
    <name type="scientific">Methanocella paludicola (strain DSM 17711 / JCM 13418 / NBRC 101707 / SANAE)</name>
    <dbReference type="NCBI Taxonomy" id="304371"/>
    <lineage>
        <taxon>Archaea</taxon>
        <taxon>Methanobacteriati</taxon>
        <taxon>Methanobacteriota</taxon>
        <taxon>Stenosarchaea group</taxon>
        <taxon>Methanomicrobia</taxon>
        <taxon>Methanocellales</taxon>
        <taxon>Methanocellaceae</taxon>
        <taxon>Methanocella</taxon>
    </lineage>
</organism>
<feature type="transmembrane region" description="Helical" evidence="2">
    <location>
        <begin position="103"/>
        <end position="122"/>
    </location>
</feature>
<dbReference type="eggNOG" id="arCOG11674">
    <property type="taxonomic scope" value="Archaea"/>
</dbReference>
<keyword evidence="4" id="KW-1185">Reference proteome</keyword>
<name>D1YV77_METPS</name>
<feature type="transmembrane region" description="Helical" evidence="2">
    <location>
        <begin position="75"/>
        <end position="97"/>
    </location>
</feature>
<proteinExistence type="predicted"/>
<dbReference type="OrthoDB" id="379490at2157"/>
<keyword evidence="2" id="KW-1133">Transmembrane helix</keyword>
<dbReference type="STRING" id="304371.MCP_0277"/>
<reference evidence="3 4" key="1">
    <citation type="journal article" date="2007" name="Appl. Environ. Microbiol.">
        <title>Isolation of key methanogens for global methane emission from rice paddy fields: a novel isolate affiliated with the clone cluster rice cluster I.</title>
        <authorList>
            <person name="Sakai S."/>
            <person name="Imachi H."/>
            <person name="Sekiguchi Y."/>
            <person name="Ohashi A."/>
            <person name="Harada H."/>
            <person name="Kamagata Y."/>
        </authorList>
    </citation>
    <scope>NUCLEOTIDE SEQUENCE [LARGE SCALE GENOMIC DNA]</scope>
    <source>
        <strain evidence="4">DSM 17711 / JCM 13418 / NBRC 101707 / SANAE</strain>
    </source>
</reference>
<feature type="region of interest" description="Disordered" evidence="1">
    <location>
        <begin position="14"/>
        <end position="56"/>
    </location>
</feature>
<dbReference type="AlphaFoldDB" id="D1YV77"/>
<protein>
    <submittedName>
        <fullName evidence="3">Uncharacterized protein</fullName>
    </submittedName>
</protein>
<dbReference type="EMBL" id="AP011532">
    <property type="protein sequence ID" value="BAI60349.1"/>
    <property type="molecule type" value="Genomic_DNA"/>
</dbReference>
<evidence type="ECO:0000313" key="4">
    <source>
        <dbReference type="Proteomes" id="UP000001882"/>
    </source>
</evidence>